<evidence type="ECO:0000313" key="6">
    <source>
        <dbReference type="EMBL" id="RZU98258.1"/>
    </source>
</evidence>
<dbReference type="InterPro" id="IPR000847">
    <property type="entry name" value="LysR_HTH_N"/>
</dbReference>
<keyword evidence="4" id="KW-0804">Transcription</keyword>
<evidence type="ECO:0000256" key="4">
    <source>
        <dbReference type="ARBA" id="ARBA00023163"/>
    </source>
</evidence>
<evidence type="ECO:0000313" key="7">
    <source>
        <dbReference type="Proteomes" id="UP000292298"/>
    </source>
</evidence>
<name>A0A4Q8CZ21_9GAMM</name>
<dbReference type="PANTHER" id="PTHR30537">
    <property type="entry name" value="HTH-TYPE TRANSCRIPTIONAL REGULATOR"/>
    <property type="match status" value="1"/>
</dbReference>
<dbReference type="InterPro" id="IPR036388">
    <property type="entry name" value="WH-like_DNA-bd_sf"/>
</dbReference>
<dbReference type="Pfam" id="PF00126">
    <property type="entry name" value="HTH_1"/>
    <property type="match status" value="1"/>
</dbReference>
<gene>
    <name evidence="6" type="ORF">EV698_0502</name>
</gene>
<dbReference type="SUPFAM" id="SSF53850">
    <property type="entry name" value="Periplasmic binding protein-like II"/>
    <property type="match status" value="1"/>
</dbReference>
<dbReference type="CDD" id="cd08432">
    <property type="entry name" value="PBP2_GcdR_TrpI_HvrB_AmpR_like"/>
    <property type="match status" value="1"/>
</dbReference>
<protein>
    <submittedName>
        <fullName evidence="6">LysR family transcriptional regulator</fullName>
    </submittedName>
</protein>
<evidence type="ECO:0000259" key="5">
    <source>
        <dbReference type="PROSITE" id="PS50931"/>
    </source>
</evidence>
<dbReference type="Gene3D" id="1.10.10.10">
    <property type="entry name" value="Winged helix-like DNA-binding domain superfamily/Winged helix DNA-binding domain"/>
    <property type="match status" value="1"/>
</dbReference>
<dbReference type="PRINTS" id="PR00039">
    <property type="entry name" value="HTHLYSR"/>
</dbReference>
<dbReference type="PANTHER" id="PTHR30537:SF74">
    <property type="entry name" value="HTH-TYPE TRANSCRIPTIONAL REGULATOR TRPI"/>
    <property type="match status" value="1"/>
</dbReference>
<evidence type="ECO:0000256" key="1">
    <source>
        <dbReference type="ARBA" id="ARBA00009437"/>
    </source>
</evidence>
<accession>A0A4Q8CZ21</accession>
<evidence type="ECO:0000256" key="3">
    <source>
        <dbReference type="ARBA" id="ARBA00023125"/>
    </source>
</evidence>
<dbReference type="RefSeq" id="WP_207220472.1">
    <property type="nucleotide sequence ID" value="NZ_SHLI01000001.1"/>
</dbReference>
<proteinExistence type="inferred from homology"/>
<comment type="similarity">
    <text evidence="1">Belongs to the LysR transcriptional regulatory family.</text>
</comment>
<dbReference type="EMBL" id="SHLI01000001">
    <property type="protein sequence ID" value="RZU98258.1"/>
    <property type="molecule type" value="Genomic_DNA"/>
</dbReference>
<dbReference type="AlphaFoldDB" id="A0A4Q8CZ21"/>
<feature type="domain" description="HTH lysR-type" evidence="5">
    <location>
        <begin position="6"/>
        <end position="63"/>
    </location>
</feature>
<dbReference type="InterPro" id="IPR036390">
    <property type="entry name" value="WH_DNA-bd_sf"/>
</dbReference>
<dbReference type="InterPro" id="IPR058163">
    <property type="entry name" value="LysR-type_TF_proteobact-type"/>
</dbReference>
<organism evidence="6 7">
    <name type="scientific">Spiribacter vilamensis</name>
    <dbReference type="NCBI Taxonomy" id="531306"/>
    <lineage>
        <taxon>Bacteria</taxon>
        <taxon>Pseudomonadati</taxon>
        <taxon>Pseudomonadota</taxon>
        <taxon>Gammaproteobacteria</taxon>
        <taxon>Chromatiales</taxon>
        <taxon>Ectothiorhodospiraceae</taxon>
        <taxon>Spiribacter</taxon>
    </lineage>
</organism>
<keyword evidence="7" id="KW-1185">Reference proteome</keyword>
<dbReference type="Proteomes" id="UP000292298">
    <property type="component" value="Unassembled WGS sequence"/>
</dbReference>
<dbReference type="InterPro" id="IPR005119">
    <property type="entry name" value="LysR_subst-bd"/>
</dbReference>
<keyword evidence="2" id="KW-0805">Transcription regulation</keyword>
<sequence length="301" mass="32974">MATDLPSLNALKAFEVVARCRSITRAAAVLHVTPGAVSRQLKQLEAELGETLVIRGARQTSLTPSGMLLMETVSSSLDQVRQTVSDLRGGQHRRRLALNIPSTLASRWLMPRLHDLRAIDPALMISIRTEAKDRLSQRDGLDAAIRFGTGDWAALHSSHLFQERHVAVASPAVRSSLVRDDGRVSVAEATLLHVLKREGRYLSWPHWLDAAGIDGVDAARGFEFDTLDLAIEAAIAGVGATIADWHMVAGDIAAGRLVQLLETVVPGTQSYWWVRPPDSPLIGPLETFERWLRSTLEIDHA</sequence>
<dbReference type="GO" id="GO:0043565">
    <property type="term" value="F:sequence-specific DNA binding"/>
    <property type="evidence" value="ECO:0007669"/>
    <property type="project" value="TreeGrafter"/>
</dbReference>
<dbReference type="SUPFAM" id="SSF46785">
    <property type="entry name" value="Winged helix' DNA-binding domain"/>
    <property type="match status" value="1"/>
</dbReference>
<evidence type="ECO:0000256" key="2">
    <source>
        <dbReference type="ARBA" id="ARBA00023015"/>
    </source>
</evidence>
<dbReference type="Pfam" id="PF03466">
    <property type="entry name" value="LysR_substrate"/>
    <property type="match status" value="1"/>
</dbReference>
<dbReference type="GO" id="GO:0006351">
    <property type="term" value="P:DNA-templated transcription"/>
    <property type="evidence" value="ECO:0007669"/>
    <property type="project" value="TreeGrafter"/>
</dbReference>
<dbReference type="GO" id="GO:0003700">
    <property type="term" value="F:DNA-binding transcription factor activity"/>
    <property type="evidence" value="ECO:0007669"/>
    <property type="project" value="InterPro"/>
</dbReference>
<reference evidence="6 7" key="1">
    <citation type="submission" date="2019-02" db="EMBL/GenBank/DDBJ databases">
        <title>Genomic Encyclopedia of Type Strains, Phase IV (KMG-IV): sequencing the most valuable type-strain genomes for metagenomic binning, comparative biology and taxonomic classification.</title>
        <authorList>
            <person name="Goeker M."/>
        </authorList>
    </citation>
    <scope>NUCLEOTIDE SEQUENCE [LARGE SCALE GENOMIC DNA]</scope>
    <source>
        <strain evidence="6 7">DSM 21056</strain>
    </source>
</reference>
<comment type="caution">
    <text evidence="6">The sequence shown here is derived from an EMBL/GenBank/DDBJ whole genome shotgun (WGS) entry which is preliminary data.</text>
</comment>
<dbReference type="PROSITE" id="PS50931">
    <property type="entry name" value="HTH_LYSR"/>
    <property type="match status" value="1"/>
</dbReference>
<keyword evidence="3" id="KW-0238">DNA-binding</keyword>
<dbReference type="Gene3D" id="3.40.190.10">
    <property type="entry name" value="Periplasmic binding protein-like II"/>
    <property type="match status" value="2"/>
</dbReference>
<dbReference type="FunFam" id="1.10.10.10:FF:000001">
    <property type="entry name" value="LysR family transcriptional regulator"/>
    <property type="match status" value="1"/>
</dbReference>